<organism evidence="1">
    <name type="scientific">uncultured Eubacteriales bacterium</name>
    <dbReference type="NCBI Taxonomy" id="172733"/>
    <lineage>
        <taxon>Bacteria</taxon>
        <taxon>Bacillati</taxon>
        <taxon>Bacillota</taxon>
        <taxon>Clostridia</taxon>
        <taxon>Eubacteriales</taxon>
        <taxon>environmental samples</taxon>
    </lineage>
</organism>
<accession>A0A212JJC6</accession>
<dbReference type="AlphaFoldDB" id="A0A212JJC6"/>
<reference evidence="1" key="1">
    <citation type="submission" date="2016-04" db="EMBL/GenBank/DDBJ databases">
        <authorList>
            <person name="Evans L.H."/>
            <person name="Alamgir A."/>
            <person name="Owens N."/>
            <person name="Weber N.D."/>
            <person name="Virtaneva K."/>
            <person name="Barbian K."/>
            <person name="Babar A."/>
            <person name="Rosenke K."/>
        </authorList>
    </citation>
    <scope>NUCLEOTIDE SEQUENCE</scope>
    <source>
        <strain evidence="1">86</strain>
    </source>
</reference>
<sequence>MTEKKEMTIVDIENLFEYLSIHFEHNPKVRNRLLMKAWLELLEPYAPADVKAALIATMRENRHFPDCQDIAVKCAQAAPARPAALVRAAPDWALVEEFHATYRRLKAEGKL</sequence>
<name>A0A212JJC6_9FIRM</name>
<protein>
    <recommendedName>
        <fullName evidence="2">Replicative helicase inhibitor G39P N-terminal domain-containing protein</fullName>
    </recommendedName>
</protein>
<dbReference type="EMBL" id="FLUN01000001">
    <property type="protein sequence ID" value="SBV99529.1"/>
    <property type="molecule type" value="Genomic_DNA"/>
</dbReference>
<gene>
    <name evidence="1" type="ORF">KL86CLO1_11214</name>
</gene>
<evidence type="ECO:0000313" key="1">
    <source>
        <dbReference type="EMBL" id="SBV99529.1"/>
    </source>
</evidence>
<evidence type="ECO:0008006" key="2">
    <source>
        <dbReference type="Google" id="ProtNLM"/>
    </source>
</evidence>
<proteinExistence type="predicted"/>